<dbReference type="AlphaFoldDB" id="A0A7T7RFW1"/>
<organism evidence="1 2">
    <name type="scientific">Streptomyces liliifuscus</name>
    <dbReference type="NCBI Taxonomy" id="2797636"/>
    <lineage>
        <taxon>Bacteria</taxon>
        <taxon>Bacillati</taxon>
        <taxon>Actinomycetota</taxon>
        <taxon>Actinomycetes</taxon>
        <taxon>Kitasatosporales</taxon>
        <taxon>Streptomycetaceae</taxon>
        <taxon>Streptomyces</taxon>
    </lineage>
</organism>
<reference evidence="1 2" key="1">
    <citation type="submission" date="2020-12" db="EMBL/GenBank/DDBJ databases">
        <title>A novel species.</title>
        <authorList>
            <person name="Li K."/>
        </authorList>
    </citation>
    <scope>NUCLEOTIDE SEQUENCE [LARGE SCALE GENOMIC DNA]</scope>
    <source>
        <strain evidence="1 2">ZYC-3</strain>
    </source>
</reference>
<dbReference type="KEGG" id="slf:JEQ17_40715"/>
<name>A0A7T7RFW1_9ACTN</name>
<keyword evidence="2" id="KW-1185">Reference proteome</keyword>
<dbReference type="EMBL" id="CP066831">
    <property type="protein sequence ID" value="QQM45104.1"/>
    <property type="molecule type" value="Genomic_DNA"/>
</dbReference>
<sequence>MTDYSASAARFAADTRGHELTVLKDNAELADLLKLHDWDELLFGGFYCTHCTPDDEDSFADPIPWPCLPLREAGITDDDARALIEAHREKVAAEYRAKKADEQAELQRRVDAFNSRYKVGTPVFAYPGCRPEDHPGDKRLITRTRSKAEVLGGHTDVVWVDGHGACIALSHVDVISATDTSPEASAARNVPRNPNELCRDFQSKPEPAEFWCANCRWNKAMHDNEAARTAIRNALDCLPAGGA</sequence>
<gene>
    <name evidence="1" type="ORF">JEQ17_40715</name>
</gene>
<evidence type="ECO:0000313" key="2">
    <source>
        <dbReference type="Proteomes" id="UP000595636"/>
    </source>
</evidence>
<dbReference type="RefSeq" id="WP_200399913.1">
    <property type="nucleotide sequence ID" value="NZ_CP066831.1"/>
</dbReference>
<protein>
    <submittedName>
        <fullName evidence="1">Uncharacterized protein</fullName>
    </submittedName>
</protein>
<evidence type="ECO:0000313" key="1">
    <source>
        <dbReference type="EMBL" id="QQM45104.1"/>
    </source>
</evidence>
<dbReference type="Proteomes" id="UP000595636">
    <property type="component" value="Chromosome"/>
</dbReference>
<accession>A0A7T7RFW1</accession>
<proteinExistence type="predicted"/>